<dbReference type="EMBL" id="HBGY01020407">
    <property type="protein sequence ID" value="CAD9589330.1"/>
    <property type="molecule type" value="Transcribed_RNA"/>
</dbReference>
<feature type="transmembrane region" description="Helical" evidence="1">
    <location>
        <begin position="216"/>
        <end position="238"/>
    </location>
</feature>
<gene>
    <name evidence="2" type="ORF">LDAN0321_LOCUS12857</name>
</gene>
<feature type="transmembrane region" description="Helical" evidence="1">
    <location>
        <begin position="88"/>
        <end position="106"/>
    </location>
</feature>
<proteinExistence type="predicted"/>
<reference evidence="2" key="1">
    <citation type="submission" date="2021-01" db="EMBL/GenBank/DDBJ databases">
        <authorList>
            <person name="Corre E."/>
            <person name="Pelletier E."/>
            <person name="Niang G."/>
            <person name="Scheremetjew M."/>
            <person name="Finn R."/>
            <person name="Kale V."/>
            <person name="Holt S."/>
            <person name="Cochrane G."/>
            <person name="Meng A."/>
            <person name="Brown T."/>
            <person name="Cohen L."/>
        </authorList>
    </citation>
    <scope>NUCLEOTIDE SEQUENCE</scope>
    <source>
        <strain evidence="2">B650</strain>
    </source>
</reference>
<protein>
    <submittedName>
        <fullName evidence="2">Uncharacterized protein</fullName>
    </submittedName>
</protein>
<evidence type="ECO:0000313" key="2">
    <source>
        <dbReference type="EMBL" id="CAD9589330.1"/>
    </source>
</evidence>
<dbReference type="AlphaFoldDB" id="A0A7S2KX07"/>
<organism evidence="2">
    <name type="scientific">Leptocylindrus danicus</name>
    <dbReference type="NCBI Taxonomy" id="163516"/>
    <lineage>
        <taxon>Eukaryota</taxon>
        <taxon>Sar</taxon>
        <taxon>Stramenopiles</taxon>
        <taxon>Ochrophyta</taxon>
        <taxon>Bacillariophyta</taxon>
        <taxon>Coscinodiscophyceae</taxon>
        <taxon>Chaetocerotophycidae</taxon>
        <taxon>Leptocylindrales</taxon>
        <taxon>Leptocylindraceae</taxon>
        <taxon>Leptocylindrus</taxon>
    </lineage>
</organism>
<evidence type="ECO:0000256" key="1">
    <source>
        <dbReference type="SAM" id="Phobius"/>
    </source>
</evidence>
<sequence>MKRPRQHPRLSLSGFLILISYMLLVRWMFVSSVLHQKIFTVVHRGALPDYFNDKDSSFASPDTIIICSTSALNVVSHLAVALGALDDTYVLSIILGVGFDVMTRILQLMWWMSLTSSACTVEAVKDISIVGLQAILSVMYVYHMIIHVRAISAFTCRPCLRSDIQTVITGALNNIRGIPGEHWGDHVFAYTDLGSHLLSFGLSLAILLGNEWNKRTLYFIMGVMMFLFVLSCLVLYIIPFNDLMDGESMIRVDSKTGEVSCRCIACRKYEARHCGCTNHHHRNAGSISTQKGKACVAFTLNRHDGICRSWLISFEALQLSLSYSRN</sequence>
<name>A0A7S2KX07_9STRA</name>
<feature type="transmembrane region" description="Helical" evidence="1">
    <location>
        <begin position="12"/>
        <end position="29"/>
    </location>
</feature>
<accession>A0A7S2KX07</accession>
<keyword evidence="1" id="KW-1133">Transmembrane helix</keyword>
<keyword evidence="1" id="KW-0472">Membrane</keyword>
<feature type="transmembrane region" description="Helical" evidence="1">
    <location>
        <begin position="127"/>
        <end position="145"/>
    </location>
</feature>
<keyword evidence="1" id="KW-0812">Transmembrane</keyword>